<sequence>MSFVYSRYQFWSFSCWTKWWHRYKLAILAEIVPFKFTNALDIDTSTGMVYFTDSNILFQRRLGTIKNDAPDPIGMKFNKEAKVL</sequence>
<evidence type="ECO:0000313" key="1">
    <source>
        <dbReference type="EMBL" id="MBA0665151.1"/>
    </source>
</evidence>
<dbReference type="InterPro" id="IPR011042">
    <property type="entry name" value="6-blade_b-propeller_TolB-like"/>
</dbReference>
<dbReference type="EMBL" id="JABFAB010000011">
    <property type="protein sequence ID" value="MBA0665151.1"/>
    <property type="molecule type" value="Genomic_DNA"/>
</dbReference>
<evidence type="ECO:0000313" key="2">
    <source>
        <dbReference type="Proteomes" id="UP000593573"/>
    </source>
</evidence>
<accession>A0A7J8VQR3</accession>
<protein>
    <recommendedName>
        <fullName evidence="3">Strictosidine synthase conserved region domain-containing protein</fullName>
    </recommendedName>
</protein>
<proteinExistence type="predicted"/>
<organism evidence="1 2">
    <name type="scientific">Gossypium klotzschianum</name>
    <dbReference type="NCBI Taxonomy" id="34286"/>
    <lineage>
        <taxon>Eukaryota</taxon>
        <taxon>Viridiplantae</taxon>
        <taxon>Streptophyta</taxon>
        <taxon>Embryophyta</taxon>
        <taxon>Tracheophyta</taxon>
        <taxon>Spermatophyta</taxon>
        <taxon>Magnoliopsida</taxon>
        <taxon>eudicotyledons</taxon>
        <taxon>Gunneridae</taxon>
        <taxon>Pentapetalae</taxon>
        <taxon>rosids</taxon>
        <taxon>malvids</taxon>
        <taxon>Malvales</taxon>
        <taxon>Malvaceae</taxon>
        <taxon>Malvoideae</taxon>
        <taxon>Gossypium</taxon>
    </lineage>
</organism>
<dbReference type="Proteomes" id="UP000593573">
    <property type="component" value="Unassembled WGS sequence"/>
</dbReference>
<keyword evidence="2" id="KW-1185">Reference proteome</keyword>
<name>A0A7J8VQR3_9ROSI</name>
<feature type="non-terminal residue" evidence="1">
    <location>
        <position position="1"/>
    </location>
</feature>
<dbReference type="AlphaFoldDB" id="A0A7J8VQR3"/>
<dbReference type="Gene3D" id="2.120.10.30">
    <property type="entry name" value="TolB, C-terminal domain"/>
    <property type="match status" value="1"/>
</dbReference>
<gene>
    <name evidence="1" type="ORF">Goklo_005055</name>
</gene>
<evidence type="ECO:0008006" key="3">
    <source>
        <dbReference type="Google" id="ProtNLM"/>
    </source>
</evidence>
<reference evidence="1 2" key="1">
    <citation type="journal article" date="2019" name="Genome Biol. Evol.">
        <title>Insights into the evolution of the New World diploid cottons (Gossypium, subgenus Houzingenia) based on genome sequencing.</title>
        <authorList>
            <person name="Grover C.E."/>
            <person name="Arick M.A. 2nd"/>
            <person name="Thrash A."/>
            <person name="Conover J.L."/>
            <person name="Sanders W.S."/>
            <person name="Peterson D.G."/>
            <person name="Frelichowski J.E."/>
            <person name="Scheffler J.A."/>
            <person name="Scheffler B.E."/>
            <person name="Wendel J.F."/>
        </authorList>
    </citation>
    <scope>NUCLEOTIDE SEQUENCE [LARGE SCALE GENOMIC DNA]</scope>
    <source>
        <strain evidence="1">57</strain>
        <tissue evidence="1">Leaf</tissue>
    </source>
</reference>
<comment type="caution">
    <text evidence="1">The sequence shown here is derived from an EMBL/GenBank/DDBJ whole genome shotgun (WGS) entry which is preliminary data.</text>
</comment>
<dbReference type="OrthoDB" id="5307922at2759"/>